<evidence type="ECO:0000313" key="4">
    <source>
        <dbReference type="Proteomes" id="UP000622890"/>
    </source>
</evidence>
<evidence type="ECO:0000313" key="3">
    <source>
        <dbReference type="EMBL" id="MBK4739361.1"/>
    </source>
</evidence>
<comment type="caution">
    <text evidence="3">The sequence shown here is derived from an EMBL/GenBank/DDBJ whole genome shotgun (WGS) entry which is preliminary data.</text>
</comment>
<feature type="domain" description="Initiator Rep protein WH1" evidence="2">
    <location>
        <begin position="2"/>
        <end position="153"/>
    </location>
</feature>
<organism evidence="3 4">
    <name type="scientific">Noviherbaspirillum pedocola</name>
    <dbReference type="NCBI Taxonomy" id="2801341"/>
    <lineage>
        <taxon>Bacteria</taxon>
        <taxon>Pseudomonadati</taxon>
        <taxon>Pseudomonadota</taxon>
        <taxon>Betaproteobacteria</taxon>
        <taxon>Burkholderiales</taxon>
        <taxon>Oxalobacteraceae</taxon>
        <taxon>Noviherbaspirillum</taxon>
    </lineage>
</organism>
<name>A0A934W586_9BURK</name>
<dbReference type="GO" id="GO:0006270">
    <property type="term" value="P:DNA replication initiation"/>
    <property type="evidence" value="ECO:0007669"/>
    <property type="project" value="InterPro"/>
</dbReference>
<dbReference type="InterPro" id="IPR000525">
    <property type="entry name" value="Initiator_Rep_WH1"/>
</dbReference>
<dbReference type="Proteomes" id="UP000622890">
    <property type="component" value="Unassembled WGS sequence"/>
</dbReference>
<comment type="similarity">
    <text evidence="1">Belongs to the initiator RepB protein family.</text>
</comment>
<accession>A0A934W586</accession>
<sequence length="321" mass="36551">MVVKANSLIEASYRLDLMEQRLILAAIGEGREADTLLSSGSITISAKDFLAMFPDVQEKDVYGQLKEARKRLFGRYVTIHDTHPETGLPRVNEIRWLSSSSYIDGAGMIQIRFAPEIVPYIARLSKNENYTKYRIEKIGRMTSAHAIRLYELLAQYLAAGRRELKLVELKQMLGITGEYKAIKDFKKYVLDSSIRQINEFSDIEVAYTQRKTGVAVTHLIFDIKAKAEEKTKPSTPKKISKRPTVDRDYVERHARPGESYDQAYRRLLEDAGQQSLPLESEPKCNGDQSCLRPVRKVLQQGQTYMDWKCSNCGGGGRSTWD</sequence>
<dbReference type="EMBL" id="JAEPBG010000054">
    <property type="protein sequence ID" value="MBK4739361.1"/>
    <property type="molecule type" value="Genomic_DNA"/>
</dbReference>
<gene>
    <name evidence="3" type="ORF">JJB74_32680</name>
</gene>
<dbReference type="SUPFAM" id="SSF46785">
    <property type="entry name" value="Winged helix' DNA-binding domain"/>
    <property type="match status" value="2"/>
</dbReference>
<reference evidence="3" key="1">
    <citation type="submission" date="2021-01" db="EMBL/GenBank/DDBJ databases">
        <title>Genome sequence of strain Noviherbaspirillum sp. DKR-6.</title>
        <authorList>
            <person name="Chaudhary D.K."/>
        </authorList>
    </citation>
    <scope>NUCLEOTIDE SEQUENCE</scope>
    <source>
        <strain evidence="3">DKR-6</strain>
    </source>
</reference>
<keyword evidence="4" id="KW-1185">Reference proteome</keyword>
<dbReference type="GO" id="GO:0003887">
    <property type="term" value="F:DNA-directed DNA polymerase activity"/>
    <property type="evidence" value="ECO:0007669"/>
    <property type="project" value="InterPro"/>
</dbReference>
<dbReference type="Pfam" id="PF21205">
    <property type="entry name" value="Rep3_C"/>
    <property type="match status" value="1"/>
</dbReference>
<dbReference type="InterPro" id="IPR036390">
    <property type="entry name" value="WH_DNA-bd_sf"/>
</dbReference>
<evidence type="ECO:0000256" key="1">
    <source>
        <dbReference type="ARBA" id="ARBA00038283"/>
    </source>
</evidence>
<dbReference type="InterPro" id="IPR036388">
    <property type="entry name" value="WH-like_DNA-bd_sf"/>
</dbReference>
<dbReference type="Gene3D" id="1.10.10.10">
    <property type="entry name" value="Winged helix-like DNA-binding domain superfamily/Winged helix DNA-binding domain"/>
    <property type="match status" value="2"/>
</dbReference>
<proteinExistence type="inferred from homology"/>
<dbReference type="AlphaFoldDB" id="A0A934W586"/>
<protein>
    <submittedName>
        <fullName evidence="3">Replication initiation protein</fullName>
    </submittedName>
</protein>
<evidence type="ECO:0000259" key="2">
    <source>
        <dbReference type="Pfam" id="PF01051"/>
    </source>
</evidence>
<dbReference type="Pfam" id="PF01051">
    <property type="entry name" value="Rep3_N"/>
    <property type="match status" value="1"/>
</dbReference>